<gene>
    <name evidence="2" type="ORF">BH747_13840</name>
</gene>
<dbReference type="InterPro" id="IPR009708">
    <property type="entry name" value="Phage_A118_holin/antiholin"/>
</dbReference>
<proteinExistence type="predicted"/>
<evidence type="ECO:0008006" key="4">
    <source>
        <dbReference type="Google" id="ProtNLM"/>
    </source>
</evidence>
<dbReference type="STRING" id="112904.BH747_13840"/>
<sequence length="98" mass="10479">MDEILTATSAIGAVVLGMTQIVKQTAIDNKWLPFLNVIFGLIIGISYALTIVQGDIAIYAWAGILAGMSAGGFYDLPANGKLLYQKSKLSNRGDDENE</sequence>
<keyword evidence="1" id="KW-1133">Transmembrane helix</keyword>
<feature type="transmembrane region" description="Helical" evidence="1">
    <location>
        <begin position="34"/>
        <end position="52"/>
    </location>
</feature>
<dbReference type="Proteomes" id="UP000192477">
    <property type="component" value="Unassembled WGS sequence"/>
</dbReference>
<dbReference type="RefSeq" id="WP_081185205.1">
    <property type="nucleotide sequence ID" value="NZ_MJEA01000033.1"/>
</dbReference>
<dbReference type="OrthoDB" id="2192767at2"/>
<feature type="transmembrane region" description="Helical" evidence="1">
    <location>
        <begin position="58"/>
        <end position="76"/>
    </location>
</feature>
<protein>
    <recommendedName>
        <fullName evidence="4">Holin</fullName>
    </recommendedName>
</protein>
<dbReference type="EMBL" id="MJEA01000033">
    <property type="protein sequence ID" value="OQO67642.1"/>
    <property type="molecule type" value="Genomic_DNA"/>
</dbReference>
<reference evidence="2 3" key="1">
    <citation type="journal article" date="2017" name="BMC Microbiol.">
        <title>Comparative genomics of Enterococcus spp. isolated from bovine feces.</title>
        <authorList>
            <person name="Beukers A.G."/>
            <person name="Zaheer R."/>
            <person name="Goji N."/>
            <person name="Amoako K.K."/>
            <person name="Chaves A.V."/>
            <person name="Ward M.P."/>
            <person name="McAllister T.A."/>
        </authorList>
    </citation>
    <scope>NUCLEOTIDE SEQUENCE [LARGE SCALE GENOMIC DNA]</scope>
    <source>
        <strain evidence="2 3">F1129D 143</strain>
    </source>
</reference>
<organism evidence="2 3">
    <name type="scientific">Enterococcus villorum</name>
    <dbReference type="NCBI Taxonomy" id="112904"/>
    <lineage>
        <taxon>Bacteria</taxon>
        <taxon>Bacillati</taxon>
        <taxon>Bacillota</taxon>
        <taxon>Bacilli</taxon>
        <taxon>Lactobacillales</taxon>
        <taxon>Enterococcaceae</taxon>
        <taxon>Enterococcus</taxon>
    </lineage>
</organism>
<keyword evidence="1" id="KW-0472">Membrane</keyword>
<keyword evidence="1" id="KW-0812">Transmembrane</keyword>
<evidence type="ECO:0000313" key="2">
    <source>
        <dbReference type="EMBL" id="OQO67642.1"/>
    </source>
</evidence>
<name>A0A1V8Y4S5_9ENTE</name>
<comment type="caution">
    <text evidence="2">The sequence shown here is derived from an EMBL/GenBank/DDBJ whole genome shotgun (WGS) entry which is preliminary data.</text>
</comment>
<dbReference type="AlphaFoldDB" id="A0A1V8Y4S5"/>
<evidence type="ECO:0000256" key="1">
    <source>
        <dbReference type="SAM" id="Phobius"/>
    </source>
</evidence>
<accession>A0A1V8Y4S5</accession>
<evidence type="ECO:0000313" key="3">
    <source>
        <dbReference type="Proteomes" id="UP000192477"/>
    </source>
</evidence>
<dbReference type="Pfam" id="PF06946">
    <property type="entry name" value="Phage_holin_5_1"/>
    <property type="match status" value="1"/>
</dbReference>